<evidence type="ECO:0000256" key="14">
    <source>
        <dbReference type="ARBA" id="ARBA00023136"/>
    </source>
</evidence>
<keyword evidence="7" id="KW-0812">Transmembrane</keyword>
<evidence type="ECO:0000256" key="7">
    <source>
        <dbReference type="ARBA" id="ARBA00022692"/>
    </source>
</evidence>
<dbReference type="GO" id="GO:0006955">
    <property type="term" value="P:immune response"/>
    <property type="evidence" value="ECO:0000318"/>
    <property type="project" value="GO_Central"/>
</dbReference>
<dbReference type="GO" id="GO:0004674">
    <property type="term" value="F:protein serine/threonine kinase activity"/>
    <property type="evidence" value="ECO:0000318"/>
    <property type="project" value="GO_Central"/>
</dbReference>
<accession>A0A067G7T6</accession>
<dbReference type="SMR" id="A0A067G7T6"/>
<dbReference type="GO" id="GO:0005524">
    <property type="term" value="F:ATP binding"/>
    <property type="evidence" value="ECO:0007669"/>
    <property type="project" value="UniProtKB-UniRule"/>
</dbReference>
<keyword evidence="6" id="KW-0808">Transferase</keyword>
<dbReference type="SUPFAM" id="SSF51110">
    <property type="entry name" value="alpha-D-mannose-specific plant lectins"/>
    <property type="match status" value="1"/>
</dbReference>
<dbReference type="InterPro" id="IPR000719">
    <property type="entry name" value="Prot_kinase_dom"/>
</dbReference>
<evidence type="ECO:0000256" key="21">
    <source>
        <dbReference type="PROSITE-ProRule" id="PRU10141"/>
    </source>
</evidence>
<dbReference type="PROSITE" id="PS00108">
    <property type="entry name" value="PROTEIN_KINASE_ST"/>
    <property type="match status" value="1"/>
</dbReference>
<dbReference type="PROSITE" id="PS00107">
    <property type="entry name" value="PROTEIN_KINASE_ATP"/>
    <property type="match status" value="1"/>
</dbReference>
<dbReference type="GO" id="GO:0007165">
    <property type="term" value="P:signal transduction"/>
    <property type="evidence" value="ECO:0000318"/>
    <property type="project" value="GO_Central"/>
</dbReference>
<comment type="subcellular location">
    <subcellularLocation>
        <location evidence="1">Cell membrane</location>
        <topology evidence="1">Single-pass type I membrane protein</topology>
    </subcellularLocation>
</comment>
<evidence type="ECO:0000313" key="26">
    <source>
        <dbReference type="EMBL" id="KDO75649.1"/>
    </source>
</evidence>
<feature type="non-terminal residue" evidence="26">
    <location>
        <position position="1"/>
    </location>
</feature>
<evidence type="ECO:0000256" key="16">
    <source>
        <dbReference type="ARBA" id="ARBA00023170"/>
    </source>
</evidence>
<dbReference type="Pfam" id="PF07714">
    <property type="entry name" value="PK_Tyr_Ser-Thr"/>
    <property type="match status" value="1"/>
</dbReference>
<reference evidence="26 27" key="1">
    <citation type="submission" date="2014-04" db="EMBL/GenBank/DDBJ databases">
        <authorList>
            <consortium name="International Citrus Genome Consortium"/>
            <person name="Gmitter F."/>
            <person name="Chen C."/>
            <person name="Farmerie W."/>
            <person name="Harkins T."/>
            <person name="Desany B."/>
            <person name="Mohiuddin M."/>
            <person name="Kodira C."/>
            <person name="Borodovsky M."/>
            <person name="Lomsadze A."/>
            <person name="Burns P."/>
            <person name="Jenkins J."/>
            <person name="Prochnik S."/>
            <person name="Shu S."/>
            <person name="Chapman J."/>
            <person name="Pitluck S."/>
            <person name="Schmutz J."/>
            <person name="Rokhsar D."/>
        </authorList>
    </citation>
    <scope>NUCLEOTIDE SEQUENCE</scope>
</reference>
<dbReference type="eggNOG" id="ENOG502QUDG">
    <property type="taxonomic scope" value="Eukaryota"/>
</dbReference>
<dbReference type="EC" id="2.7.11.1" evidence="2"/>
<dbReference type="FunFam" id="1.10.510.10:FF:000060">
    <property type="entry name" value="G-type lectin S-receptor-like serine/threonine-protein kinase"/>
    <property type="match status" value="1"/>
</dbReference>
<keyword evidence="3" id="KW-1003">Cell membrane</keyword>
<dbReference type="SMART" id="SM00220">
    <property type="entry name" value="S_TKc"/>
    <property type="match status" value="1"/>
</dbReference>
<evidence type="ECO:0000259" key="25">
    <source>
        <dbReference type="PROSITE" id="PS50948"/>
    </source>
</evidence>
<dbReference type="Pfam" id="PF00954">
    <property type="entry name" value="S_locus_glycop"/>
    <property type="match status" value="1"/>
</dbReference>
<evidence type="ECO:0000256" key="3">
    <source>
        <dbReference type="ARBA" id="ARBA00022475"/>
    </source>
</evidence>
<feature type="domain" description="Protein kinase" evidence="22">
    <location>
        <begin position="424"/>
        <end position="711"/>
    </location>
</feature>
<feature type="domain" description="Apple" evidence="25">
    <location>
        <begin position="311"/>
        <end position="395"/>
    </location>
</feature>
<dbReference type="PROSITE" id="PS50948">
    <property type="entry name" value="PAN"/>
    <property type="match status" value="1"/>
</dbReference>
<dbReference type="InterPro" id="IPR036426">
    <property type="entry name" value="Bulb-type_lectin_dom_sf"/>
</dbReference>
<organism evidence="26 27">
    <name type="scientific">Citrus sinensis</name>
    <name type="common">Sweet orange</name>
    <name type="synonym">Citrus aurantium var. sinensis</name>
    <dbReference type="NCBI Taxonomy" id="2711"/>
    <lineage>
        <taxon>Eukaryota</taxon>
        <taxon>Viridiplantae</taxon>
        <taxon>Streptophyta</taxon>
        <taxon>Embryophyta</taxon>
        <taxon>Tracheophyta</taxon>
        <taxon>Spermatophyta</taxon>
        <taxon>Magnoliopsida</taxon>
        <taxon>eudicotyledons</taxon>
        <taxon>Gunneridae</taxon>
        <taxon>Pentapetalae</taxon>
        <taxon>rosids</taxon>
        <taxon>malvids</taxon>
        <taxon>Sapindales</taxon>
        <taxon>Rutaceae</taxon>
        <taxon>Aurantioideae</taxon>
        <taxon>Citrus</taxon>
    </lineage>
</organism>
<comment type="catalytic activity">
    <reaction evidence="19">
        <text>L-seryl-[protein] + ATP = O-phospho-L-seryl-[protein] + ADP + H(+)</text>
        <dbReference type="Rhea" id="RHEA:17989"/>
        <dbReference type="Rhea" id="RHEA-COMP:9863"/>
        <dbReference type="Rhea" id="RHEA-COMP:11604"/>
        <dbReference type="ChEBI" id="CHEBI:15378"/>
        <dbReference type="ChEBI" id="CHEBI:29999"/>
        <dbReference type="ChEBI" id="CHEBI:30616"/>
        <dbReference type="ChEBI" id="CHEBI:83421"/>
        <dbReference type="ChEBI" id="CHEBI:456216"/>
        <dbReference type="EC" id="2.7.11.1"/>
    </reaction>
</comment>
<protein>
    <recommendedName>
        <fullName evidence="2">non-specific serine/threonine protein kinase</fullName>
        <ecNumber evidence="2">2.7.11.1</ecNumber>
    </recommendedName>
</protein>
<keyword evidence="5 20" id="KW-0245">EGF-like domain</keyword>
<evidence type="ECO:0000256" key="17">
    <source>
        <dbReference type="ARBA" id="ARBA00023180"/>
    </source>
</evidence>
<dbReference type="EMBL" id="KK784882">
    <property type="protein sequence ID" value="KDO75649.1"/>
    <property type="molecule type" value="Genomic_DNA"/>
</dbReference>
<keyword evidence="9" id="KW-0430">Lectin</keyword>
<evidence type="ECO:0000256" key="13">
    <source>
        <dbReference type="ARBA" id="ARBA00022989"/>
    </source>
</evidence>
<dbReference type="PaxDb" id="2711-XP_006467935.1"/>
<keyword evidence="10 21" id="KW-0547">Nucleotide-binding</keyword>
<dbReference type="Proteomes" id="UP000027120">
    <property type="component" value="Unassembled WGS sequence"/>
</dbReference>
<dbReference type="InterPro" id="IPR017441">
    <property type="entry name" value="Protein_kinase_ATP_BS"/>
</dbReference>
<keyword evidence="8" id="KW-0732">Signal</keyword>
<evidence type="ECO:0000259" key="23">
    <source>
        <dbReference type="PROSITE" id="PS50026"/>
    </source>
</evidence>
<feature type="domain" description="Bulb-type lectin" evidence="24">
    <location>
        <begin position="4"/>
        <end position="127"/>
    </location>
</feature>
<feature type="domain" description="EGF-like" evidence="23">
    <location>
        <begin position="252"/>
        <end position="291"/>
    </location>
</feature>
<evidence type="ECO:0000313" key="27">
    <source>
        <dbReference type="Proteomes" id="UP000027120"/>
    </source>
</evidence>
<dbReference type="InterPro" id="IPR003609">
    <property type="entry name" value="Pan_app"/>
</dbReference>
<dbReference type="InterPro" id="IPR000858">
    <property type="entry name" value="S_locus_glycoprot_dom"/>
</dbReference>
<dbReference type="GO" id="GO:0005886">
    <property type="term" value="C:plasma membrane"/>
    <property type="evidence" value="ECO:0000318"/>
    <property type="project" value="GO_Central"/>
</dbReference>
<dbReference type="SMART" id="SM00108">
    <property type="entry name" value="B_lectin"/>
    <property type="match status" value="1"/>
</dbReference>
<dbReference type="CDD" id="cd01098">
    <property type="entry name" value="PAN_AP_plant"/>
    <property type="match status" value="1"/>
</dbReference>
<dbReference type="FunFam" id="3.30.200.20:FF:000330">
    <property type="entry name" value="G-type lectin S-receptor-like serine/threonine-protein kinase At4g03230"/>
    <property type="match status" value="1"/>
</dbReference>
<evidence type="ECO:0000256" key="15">
    <source>
        <dbReference type="ARBA" id="ARBA00023157"/>
    </source>
</evidence>
<dbReference type="Pfam" id="PF08276">
    <property type="entry name" value="PAN_2"/>
    <property type="match status" value="1"/>
</dbReference>
<dbReference type="InterPro" id="IPR001245">
    <property type="entry name" value="Ser-Thr/Tyr_kinase_cat_dom"/>
</dbReference>
<dbReference type="InterPro" id="IPR008271">
    <property type="entry name" value="Ser/Thr_kinase_AS"/>
</dbReference>
<evidence type="ECO:0000256" key="4">
    <source>
        <dbReference type="ARBA" id="ARBA00022527"/>
    </source>
</evidence>
<dbReference type="SMART" id="SM00473">
    <property type="entry name" value="PAN_AP"/>
    <property type="match status" value="1"/>
</dbReference>
<dbReference type="Gene3D" id="1.10.510.10">
    <property type="entry name" value="Transferase(Phosphotransferase) domain 1"/>
    <property type="match status" value="1"/>
</dbReference>
<evidence type="ECO:0000256" key="18">
    <source>
        <dbReference type="ARBA" id="ARBA00047899"/>
    </source>
</evidence>
<name>A0A067G7T6_CITSI</name>
<keyword evidence="15 20" id="KW-1015">Disulfide bond</keyword>
<evidence type="ECO:0000256" key="12">
    <source>
        <dbReference type="ARBA" id="ARBA00022840"/>
    </source>
</evidence>
<keyword evidence="17" id="KW-0325">Glycoprotein</keyword>
<comment type="caution">
    <text evidence="20">Lacks conserved residue(s) required for the propagation of feature annotation.</text>
</comment>
<gene>
    <name evidence="26" type="ORF">CISIN_1g041312mg</name>
</gene>
<dbReference type="GO" id="GO:0048544">
    <property type="term" value="P:recognition of pollen"/>
    <property type="evidence" value="ECO:0007669"/>
    <property type="project" value="InterPro"/>
</dbReference>
<evidence type="ECO:0000256" key="11">
    <source>
        <dbReference type="ARBA" id="ARBA00022777"/>
    </source>
</evidence>
<sequence>SISVDTITSNQPIKDGDVIVSSGNIFALGFFSPGNSVRRYVGIWYNQIPVQTVVWVANRDNPINDTSGVLTISSLGNLVLCGRNQTVPVWHANVSDSSESNTIAQLLDTGNLVLARNNTGQTLWQSFDHPSATMLPYMKIGLDKRSGLNRFLTSWKSWDNPATGDYTFRMELDGFPQLFLYKGEAKWWRVGSWTGKNFLNATYIDNEDEVSMAYSVTDPSMLTRIVVNESGNEQRLTWSNQENRWIEYFAPPKEPCDFYGHCGSNSNCNPYRVYDEYECTCLPGFEPKSPSEWFLREGLRGCVRKPQMSTCRRGDGFIRVAGVKVPDMSVARVDMSLGLEACKHMCLRNCSCLAYTSAYAESESNGRIGCLTYHGDMMDTRTYINAGQDLYVRVDAAELDDSRRNSEYLPVFDLSNIAAATNDFSSDNKLGEGGFGSVYKGVLQNGKEIAVKRLSRSSGQGIEEFKTEIALIAQLQHRNLVSILGCCIEEQEKMLIYEYLPNKSLDVYIFDEAKRSLLDWSKRFEIICGIARGILYLHQDSRLRIIHRDLKASNVLLDAAMNPKISDFGMARIFGGDQIEENTNRVVGTYGYMAPEYAMEGLFSTKSDVYSFGVLLLEIILGRRNNTFHLEQGSGSWNLVGHVWDLWKEGTAMEAVDKSLGESCCAPEILRCIHLGLLCVQEQATDRPNMSAVVSMLGSDNAPSSPKHPAFIAKGLSNVDEFWTGEGVTTSVNDLTITAFQPR</sequence>
<keyword evidence="16" id="KW-0675">Receptor</keyword>
<dbReference type="FunFam" id="2.90.10.10:FF:000005">
    <property type="entry name" value="G-type lectin S-receptor-like serine/threonine-protein kinase"/>
    <property type="match status" value="1"/>
</dbReference>
<evidence type="ECO:0000256" key="9">
    <source>
        <dbReference type="ARBA" id="ARBA00022734"/>
    </source>
</evidence>
<comment type="catalytic activity">
    <reaction evidence="18">
        <text>L-threonyl-[protein] + ATP = O-phospho-L-threonyl-[protein] + ADP + H(+)</text>
        <dbReference type="Rhea" id="RHEA:46608"/>
        <dbReference type="Rhea" id="RHEA-COMP:11060"/>
        <dbReference type="Rhea" id="RHEA-COMP:11605"/>
        <dbReference type="ChEBI" id="CHEBI:15378"/>
        <dbReference type="ChEBI" id="CHEBI:30013"/>
        <dbReference type="ChEBI" id="CHEBI:30616"/>
        <dbReference type="ChEBI" id="CHEBI:61977"/>
        <dbReference type="ChEBI" id="CHEBI:456216"/>
        <dbReference type="EC" id="2.7.11.1"/>
    </reaction>
</comment>
<dbReference type="InterPro" id="IPR001480">
    <property type="entry name" value="Bulb-type_lectin_dom"/>
</dbReference>
<dbReference type="PROSITE" id="PS50011">
    <property type="entry name" value="PROTEIN_KINASE_DOM"/>
    <property type="match status" value="1"/>
</dbReference>
<dbReference type="CDD" id="cd14066">
    <property type="entry name" value="STKc_IRAK"/>
    <property type="match status" value="1"/>
</dbReference>
<feature type="disulfide bond" evidence="20">
    <location>
        <begin position="262"/>
        <end position="279"/>
    </location>
</feature>
<dbReference type="PANTHER" id="PTHR27002:SF1095">
    <property type="entry name" value="G-TYPE LECTIN S-RECEPTOR-LIKE SERINE_THREONINE-PROTEIN KINASE RKS1"/>
    <property type="match status" value="1"/>
</dbReference>
<dbReference type="PIRSF" id="PIRSF000641">
    <property type="entry name" value="SRK"/>
    <property type="match status" value="1"/>
</dbReference>
<dbReference type="PANTHER" id="PTHR27002">
    <property type="entry name" value="RECEPTOR-LIKE SERINE/THREONINE-PROTEIN KINASE SD1-8"/>
    <property type="match status" value="1"/>
</dbReference>
<evidence type="ECO:0000256" key="6">
    <source>
        <dbReference type="ARBA" id="ARBA00022679"/>
    </source>
</evidence>
<evidence type="ECO:0000256" key="8">
    <source>
        <dbReference type="ARBA" id="ARBA00022729"/>
    </source>
</evidence>
<keyword evidence="4" id="KW-0723">Serine/threonine-protein kinase</keyword>
<evidence type="ECO:0000256" key="19">
    <source>
        <dbReference type="ARBA" id="ARBA00048679"/>
    </source>
</evidence>
<keyword evidence="14" id="KW-0472">Membrane</keyword>
<keyword evidence="12 21" id="KW-0067">ATP-binding</keyword>
<dbReference type="InterPro" id="IPR000742">
    <property type="entry name" value="EGF"/>
</dbReference>
<keyword evidence="13" id="KW-1133">Transmembrane helix</keyword>
<evidence type="ECO:0000256" key="2">
    <source>
        <dbReference type="ARBA" id="ARBA00012513"/>
    </source>
</evidence>
<dbReference type="AlphaFoldDB" id="A0A067G7T6"/>
<proteinExistence type="predicted"/>
<keyword evidence="27" id="KW-1185">Reference proteome</keyword>
<evidence type="ECO:0000256" key="10">
    <source>
        <dbReference type="ARBA" id="ARBA00022741"/>
    </source>
</evidence>
<evidence type="ECO:0000259" key="24">
    <source>
        <dbReference type="PROSITE" id="PS50927"/>
    </source>
</evidence>
<dbReference type="Gene3D" id="2.90.10.10">
    <property type="entry name" value="Bulb-type lectin domain"/>
    <property type="match status" value="1"/>
</dbReference>
<dbReference type="GO" id="GO:0030246">
    <property type="term" value="F:carbohydrate binding"/>
    <property type="evidence" value="ECO:0007669"/>
    <property type="project" value="UniProtKB-KW"/>
</dbReference>
<dbReference type="Pfam" id="PF01453">
    <property type="entry name" value="B_lectin"/>
    <property type="match status" value="1"/>
</dbReference>
<dbReference type="Gene3D" id="3.30.200.20">
    <property type="entry name" value="Phosphorylase Kinase, domain 1"/>
    <property type="match status" value="1"/>
</dbReference>
<evidence type="ECO:0000256" key="5">
    <source>
        <dbReference type="ARBA" id="ARBA00022536"/>
    </source>
</evidence>
<dbReference type="PROSITE" id="PS50026">
    <property type="entry name" value="EGF_3"/>
    <property type="match status" value="1"/>
</dbReference>
<dbReference type="SUPFAM" id="SSF56112">
    <property type="entry name" value="Protein kinase-like (PK-like)"/>
    <property type="match status" value="1"/>
</dbReference>
<dbReference type="InterPro" id="IPR011009">
    <property type="entry name" value="Kinase-like_dom_sf"/>
</dbReference>
<dbReference type="InterPro" id="IPR024171">
    <property type="entry name" value="SRK-like_kinase"/>
</dbReference>
<keyword evidence="11" id="KW-0418">Kinase</keyword>
<evidence type="ECO:0000259" key="22">
    <source>
        <dbReference type="PROSITE" id="PS50011"/>
    </source>
</evidence>
<feature type="binding site" evidence="21">
    <location>
        <position position="452"/>
    </location>
    <ligand>
        <name>ATP</name>
        <dbReference type="ChEBI" id="CHEBI:30616"/>
    </ligand>
</feature>
<dbReference type="PROSITE" id="PS50927">
    <property type="entry name" value="BULB_LECTIN"/>
    <property type="match status" value="1"/>
</dbReference>
<evidence type="ECO:0000256" key="20">
    <source>
        <dbReference type="PROSITE-ProRule" id="PRU00076"/>
    </source>
</evidence>
<evidence type="ECO:0000256" key="1">
    <source>
        <dbReference type="ARBA" id="ARBA00004251"/>
    </source>
</evidence>
<dbReference type="CDD" id="cd00028">
    <property type="entry name" value="B_lectin"/>
    <property type="match status" value="1"/>
</dbReference>